<feature type="signal peptide" evidence="2">
    <location>
        <begin position="1"/>
        <end position="21"/>
    </location>
</feature>
<dbReference type="Proteomes" id="UP000295455">
    <property type="component" value="Unassembled WGS sequence"/>
</dbReference>
<proteinExistence type="predicted"/>
<keyword evidence="5" id="KW-1185">Reference proteome</keyword>
<evidence type="ECO:0000256" key="2">
    <source>
        <dbReference type="SAM" id="SignalP"/>
    </source>
</evidence>
<accession>A0A4R1RHD6</accession>
<reference evidence="4 5" key="1">
    <citation type="submission" date="2019-03" db="EMBL/GenBank/DDBJ databases">
        <title>Genomic Encyclopedia of Type Strains, Phase IV (KMG-IV): sequencing the most valuable type-strain genomes for metagenomic binning, comparative biology and taxonomic classification.</title>
        <authorList>
            <person name="Goeker M."/>
        </authorList>
    </citation>
    <scope>NUCLEOTIDE SEQUENCE [LARGE SCALE GENOMIC DNA]</scope>
    <source>
        <strain evidence="4 5">DSM 18792</strain>
    </source>
</reference>
<evidence type="ECO:0000256" key="1">
    <source>
        <dbReference type="ARBA" id="ARBA00022801"/>
    </source>
</evidence>
<evidence type="ECO:0000313" key="5">
    <source>
        <dbReference type="Proteomes" id="UP000295455"/>
    </source>
</evidence>
<feature type="domain" description="BD-FAE-like" evidence="3">
    <location>
        <begin position="61"/>
        <end position="263"/>
    </location>
</feature>
<dbReference type="Gene3D" id="3.40.50.1820">
    <property type="entry name" value="alpha/beta hydrolase"/>
    <property type="match status" value="1"/>
</dbReference>
<evidence type="ECO:0000313" key="4">
    <source>
        <dbReference type="EMBL" id="TCL65488.1"/>
    </source>
</evidence>
<dbReference type="EMBL" id="SLUP01000005">
    <property type="protein sequence ID" value="TCL65488.1"/>
    <property type="molecule type" value="Genomic_DNA"/>
</dbReference>
<dbReference type="GO" id="GO:0016787">
    <property type="term" value="F:hydrolase activity"/>
    <property type="evidence" value="ECO:0007669"/>
    <property type="project" value="UniProtKB-KW"/>
</dbReference>
<sequence>MPINKTFLTFCLSLVMLNSFSQNEIIPLWNGDIPNSQKSNDKEIVLSTDATRISLVQTPTLEVFLPTKKSATGKAVIICPGGGYKYVVYDWEGTDIAKWYNSKGIAAFVLKYRLPNSKSVKVSYEAPLQDAQRALRIVRSQAEKWQVNPNKIGIMGFSAGGHVASTLGIQFDKPNIFKETTIDAISARPDFMILIYPVVTMKTDYTHKGSRLSLLGENPTDVLINQYSNELQVTENTPPTFIVHATDDAAVPVENSLNLYKALKDKGVKTEMHIYPEGGHGFSLAIGSGYLQTWPDRLFDWLQSF</sequence>
<protein>
    <submittedName>
        <fullName evidence="4">Acetyl esterase/lipase</fullName>
    </submittedName>
</protein>
<dbReference type="SUPFAM" id="SSF53474">
    <property type="entry name" value="alpha/beta-Hydrolases"/>
    <property type="match status" value="1"/>
</dbReference>
<name>A0A4R1RHD6_9FLAO</name>
<dbReference type="PANTHER" id="PTHR48081">
    <property type="entry name" value="AB HYDROLASE SUPERFAMILY PROTEIN C4A8.06C"/>
    <property type="match status" value="1"/>
</dbReference>
<organism evidence="4 5">
    <name type="scientific">Mariniflexile fucanivorans</name>
    <dbReference type="NCBI Taxonomy" id="264023"/>
    <lineage>
        <taxon>Bacteria</taxon>
        <taxon>Pseudomonadati</taxon>
        <taxon>Bacteroidota</taxon>
        <taxon>Flavobacteriia</taxon>
        <taxon>Flavobacteriales</taxon>
        <taxon>Flavobacteriaceae</taxon>
        <taxon>Mariniflexile</taxon>
    </lineage>
</organism>
<dbReference type="Pfam" id="PF20434">
    <property type="entry name" value="BD-FAE"/>
    <property type="match status" value="1"/>
</dbReference>
<keyword evidence="2" id="KW-0732">Signal</keyword>
<keyword evidence="1" id="KW-0378">Hydrolase</keyword>
<evidence type="ECO:0000259" key="3">
    <source>
        <dbReference type="Pfam" id="PF20434"/>
    </source>
</evidence>
<dbReference type="AlphaFoldDB" id="A0A4R1RHD6"/>
<dbReference type="PANTHER" id="PTHR48081:SF6">
    <property type="entry name" value="PEPTIDASE S9 PROLYL OLIGOPEPTIDASE CATALYTIC DOMAIN-CONTAINING PROTEIN"/>
    <property type="match status" value="1"/>
</dbReference>
<dbReference type="InterPro" id="IPR049492">
    <property type="entry name" value="BD-FAE-like_dom"/>
</dbReference>
<dbReference type="RefSeq" id="WP_243652231.1">
    <property type="nucleotide sequence ID" value="NZ_OX156936.1"/>
</dbReference>
<gene>
    <name evidence="4" type="ORF">EV196_105148</name>
</gene>
<feature type="chain" id="PRO_5020972782" evidence="2">
    <location>
        <begin position="22"/>
        <end position="305"/>
    </location>
</feature>
<comment type="caution">
    <text evidence="4">The sequence shown here is derived from an EMBL/GenBank/DDBJ whole genome shotgun (WGS) entry which is preliminary data.</text>
</comment>
<dbReference type="InterPro" id="IPR050300">
    <property type="entry name" value="GDXG_lipolytic_enzyme"/>
</dbReference>
<dbReference type="InterPro" id="IPR029058">
    <property type="entry name" value="AB_hydrolase_fold"/>
</dbReference>